<dbReference type="SMART" id="SM00326">
    <property type="entry name" value="SH3"/>
    <property type="match status" value="1"/>
</dbReference>
<keyword evidence="4" id="KW-1133">Transmembrane helix</keyword>
<evidence type="ECO:0000256" key="4">
    <source>
        <dbReference type="SAM" id="Phobius"/>
    </source>
</evidence>
<feature type="compositionally biased region" description="Low complexity" evidence="3">
    <location>
        <begin position="208"/>
        <end position="238"/>
    </location>
</feature>
<evidence type="ECO:0000256" key="1">
    <source>
        <dbReference type="ARBA" id="ARBA00022443"/>
    </source>
</evidence>
<gene>
    <name evidence="7" type="primary">FRRS1_1</name>
    <name evidence="7" type="ORF">HK105_209272</name>
</gene>
<evidence type="ECO:0000256" key="3">
    <source>
        <dbReference type="SAM" id="MobiDB-lite"/>
    </source>
</evidence>
<dbReference type="InterPro" id="IPR036028">
    <property type="entry name" value="SH3-like_dom_sf"/>
</dbReference>
<evidence type="ECO:0000313" key="8">
    <source>
        <dbReference type="Proteomes" id="UP001527925"/>
    </source>
</evidence>
<protein>
    <submittedName>
        <fullName evidence="7">DOMON domain-containing protein frrs1L</fullName>
    </submittedName>
</protein>
<keyword evidence="4" id="KW-0472">Membrane</keyword>
<feature type="region of interest" description="Disordered" evidence="3">
    <location>
        <begin position="202"/>
        <end position="251"/>
    </location>
</feature>
<feature type="transmembrane region" description="Helical" evidence="4">
    <location>
        <begin position="261"/>
        <end position="283"/>
    </location>
</feature>
<name>A0ABR4MVI4_9FUNG</name>
<dbReference type="Proteomes" id="UP001527925">
    <property type="component" value="Unassembled WGS sequence"/>
</dbReference>
<keyword evidence="5" id="KW-0732">Signal</keyword>
<keyword evidence="1 2" id="KW-0728">SH3 domain</keyword>
<dbReference type="PROSITE" id="PS50002">
    <property type="entry name" value="SH3"/>
    <property type="match status" value="1"/>
</dbReference>
<feature type="region of interest" description="Disordered" evidence="3">
    <location>
        <begin position="390"/>
        <end position="414"/>
    </location>
</feature>
<comment type="caution">
    <text evidence="7">The sequence shown here is derived from an EMBL/GenBank/DDBJ whole genome shotgun (WGS) entry which is preliminary data.</text>
</comment>
<proteinExistence type="predicted"/>
<dbReference type="Gene3D" id="2.30.30.40">
    <property type="entry name" value="SH3 Domains"/>
    <property type="match status" value="1"/>
</dbReference>
<dbReference type="Pfam" id="PF00018">
    <property type="entry name" value="SH3_1"/>
    <property type="match status" value="1"/>
</dbReference>
<sequence>MPAARSALPALALAALPPAAAQAPRCFSLASSTACAEFADYTIMPDVATASNAARFTDLASFDKYVLATTGTTAAFQSFFRSRYSCPTWDGSGLRYTQSFFCGYLIQTSLTAGCKASTASAKQLCRTTAESTVASYNSVFASTKFCTAGVAHTLDASLTSFPGSLPAVAAPACIVATKSELSMCGLLLGRRHGVRRLLHRRGREAGNVSGPAPTSAAPAAATSSAPAASEAVAPPVATQPSGNKSQASSASSDSATTLKPILFIAVIAGGAIILVAVIAIFIVRGRKKRTITAKPVAAPKDTVVPMENVQIAETMQVVYDYTPNLFDELELHVGDNVIVKCKFDDGWAFGFNMSTKQEGSFPLACVAPLTTQRDTLPPLPPDAMAERIRQRASSLYVPPDNGQPNPYSQFAQYQ</sequence>
<dbReference type="EMBL" id="JADGIZ020000129">
    <property type="protein sequence ID" value="KAL2911264.1"/>
    <property type="molecule type" value="Genomic_DNA"/>
</dbReference>
<evidence type="ECO:0000256" key="5">
    <source>
        <dbReference type="SAM" id="SignalP"/>
    </source>
</evidence>
<evidence type="ECO:0000313" key="7">
    <source>
        <dbReference type="EMBL" id="KAL2911264.1"/>
    </source>
</evidence>
<dbReference type="SUPFAM" id="SSF50044">
    <property type="entry name" value="SH3-domain"/>
    <property type="match status" value="1"/>
</dbReference>
<organism evidence="7 8">
    <name type="scientific">Polyrhizophydium stewartii</name>
    <dbReference type="NCBI Taxonomy" id="2732419"/>
    <lineage>
        <taxon>Eukaryota</taxon>
        <taxon>Fungi</taxon>
        <taxon>Fungi incertae sedis</taxon>
        <taxon>Chytridiomycota</taxon>
        <taxon>Chytridiomycota incertae sedis</taxon>
        <taxon>Chytridiomycetes</taxon>
        <taxon>Rhizophydiales</taxon>
        <taxon>Rhizophydiales incertae sedis</taxon>
        <taxon>Polyrhizophydium</taxon>
    </lineage>
</organism>
<dbReference type="InterPro" id="IPR050384">
    <property type="entry name" value="Endophilin_SH3RF"/>
</dbReference>
<feature type="chain" id="PRO_5045084932" evidence="5">
    <location>
        <begin position="22"/>
        <end position="414"/>
    </location>
</feature>
<feature type="domain" description="SH3" evidence="6">
    <location>
        <begin position="310"/>
        <end position="371"/>
    </location>
</feature>
<feature type="compositionally biased region" description="Polar residues" evidence="3">
    <location>
        <begin position="402"/>
        <end position="414"/>
    </location>
</feature>
<feature type="signal peptide" evidence="5">
    <location>
        <begin position="1"/>
        <end position="21"/>
    </location>
</feature>
<keyword evidence="8" id="KW-1185">Reference proteome</keyword>
<dbReference type="InterPro" id="IPR001452">
    <property type="entry name" value="SH3_domain"/>
</dbReference>
<dbReference type="PANTHER" id="PTHR14167">
    <property type="entry name" value="SH3 DOMAIN-CONTAINING"/>
    <property type="match status" value="1"/>
</dbReference>
<dbReference type="PANTHER" id="PTHR14167:SF116">
    <property type="entry name" value="CAP, ISOFORM AC"/>
    <property type="match status" value="1"/>
</dbReference>
<keyword evidence="4" id="KW-0812">Transmembrane</keyword>
<evidence type="ECO:0000259" key="6">
    <source>
        <dbReference type="PROSITE" id="PS50002"/>
    </source>
</evidence>
<evidence type="ECO:0000256" key="2">
    <source>
        <dbReference type="PROSITE-ProRule" id="PRU00192"/>
    </source>
</evidence>
<accession>A0ABR4MVI4</accession>
<reference evidence="7 8" key="1">
    <citation type="submission" date="2023-09" db="EMBL/GenBank/DDBJ databases">
        <title>Pangenome analysis of Batrachochytrium dendrobatidis and related Chytrids.</title>
        <authorList>
            <person name="Yacoub M.N."/>
            <person name="Stajich J.E."/>
            <person name="James T.Y."/>
        </authorList>
    </citation>
    <scope>NUCLEOTIDE SEQUENCE [LARGE SCALE GENOMIC DNA]</scope>
    <source>
        <strain evidence="7 8">JEL0888</strain>
    </source>
</reference>